<evidence type="ECO:0000313" key="6">
    <source>
        <dbReference type="Proteomes" id="UP001529510"/>
    </source>
</evidence>
<proteinExistence type="predicted"/>
<feature type="non-terminal residue" evidence="5">
    <location>
        <position position="1"/>
    </location>
</feature>
<evidence type="ECO:0000313" key="5">
    <source>
        <dbReference type="EMBL" id="KAL0183830.1"/>
    </source>
</evidence>
<evidence type="ECO:0000256" key="1">
    <source>
        <dbReference type="ARBA" id="ARBA00023015"/>
    </source>
</evidence>
<dbReference type="EMBL" id="JAMKFB020000009">
    <property type="protein sequence ID" value="KAL0183830.1"/>
    <property type="molecule type" value="Genomic_DNA"/>
</dbReference>
<dbReference type="InterPro" id="IPR035500">
    <property type="entry name" value="NHR-like_dom_sf"/>
</dbReference>
<reference evidence="5 6" key="1">
    <citation type="submission" date="2024-05" db="EMBL/GenBank/DDBJ databases">
        <title>Genome sequencing and assembly of Indian major carp, Cirrhinus mrigala (Hamilton, 1822).</title>
        <authorList>
            <person name="Mohindra V."/>
            <person name="Chowdhury L.M."/>
            <person name="Lal K."/>
            <person name="Jena J.K."/>
        </authorList>
    </citation>
    <scope>NUCLEOTIDE SEQUENCE [LARGE SCALE GENOMIC DNA]</scope>
    <source>
        <strain evidence="5">CM1030</strain>
        <tissue evidence="5">Blood</tissue>
    </source>
</reference>
<keyword evidence="1" id="KW-0805">Transcription regulation</keyword>
<keyword evidence="3" id="KW-0675">Receptor</keyword>
<protein>
    <submittedName>
        <fullName evidence="5">Uncharacterized protein</fullName>
    </submittedName>
</protein>
<evidence type="ECO:0000256" key="3">
    <source>
        <dbReference type="ARBA" id="ARBA00023170"/>
    </source>
</evidence>
<feature type="region of interest" description="Disordered" evidence="4">
    <location>
        <begin position="1"/>
        <end position="59"/>
    </location>
</feature>
<accession>A0ABD0QCK2</accession>
<sequence length="89" mass="10191">PLDRDQKSMSEYGREADISRIINKPPEDAMQRTISCFSPSSPSSSFQSPDNKERKRHKSTIFTSLPHFADLTTHMIKNIINFSKTLAMF</sequence>
<keyword evidence="2" id="KW-0804">Transcription</keyword>
<feature type="compositionally biased region" description="Basic and acidic residues" evidence="4">
    <location>
        <begin position="1"/>
        <end position="18"/>
    </location>
</feature>
<feature type="non-terminal residue" evidence="5">
    <location>
        <position position="89"/>
    </location>
</feature>
<feature type="compositionally biased region" description="Low complexity" evidence="4">
    <location>
        <begin position="35"/>
        <end position="49"/>
    </location>
</feature>
<dbReference type="Proteomes" id="UP001529510">
    <property type="component" value="Unassembled WGS sequence"/>
</dbReference>
<comment type="caution">
    <text evidence="5">The sequence shown here is derived from an EMBL/GenBank/DDBJ whole genome shotgun (WGS) entry which is preliminary data.</text>
</comment>
<organism evidence="5 6">
    <name type="scientific">Cirrhinus mrigala</name>
    <name type="common">Mrigala</name>
    <dbReference type="NCBI Taxonomy" id="683832"/>
    <lineage>
        <taxon>Eukaryota</taxon>
        <taxon>Metazoa</taxon>
        <taxon>Chordata</taxon>
        <taxon>Craniata</taxon>
        <taxon>Vertebrata</taxon>
        <taxon>Euteleostomi</taxon>
        <taxon>Actinopterygii</taxon>
        <taxon>Neopterygii</taxon>
        <taxon>Teleostei</taxon>
        <taxon>Ostariophysi</taxon>
        <taxon>Cypriniformes</taxon>
        <taxon>Cyprinidae</taxon>
        <taxon>Labeoninae</taxon>
        <taxon>Labeonini</taxon>
        <taxon>Cirrhinus</taxon>
    </lineage>
</organism>
<dbReference type="AlphaFoldDB" id="A0ABD0QCK2"/>
<evidence type="ECO:0000256" key="4">
    <source>
        <dbReference type="SAM" id="MobiDB-lite"/>
    </source>
</evidence>
<evidence type="ECO:0000256" key="2">
    <source>
        <dbReference type="ARBA" id="ARBA00023163"/>
    </source>
</evidence>
<dbReference type="SUPFAM" id="SSF48508">
    <property type="entry name" value="Nuclear receptor ligand-binding domain"/>
    <property type="match status" value="1"/>
</dbReference>
<keyword evidence="6" id="KW-1185">Reference proteome</keyword>
<gene>
    <name evidence="5" type="ORF">M9458_019526</name>
</gene>
<name>A0ABD0QCK2_CIRMR</name>